<dbReference type="EMBL" id="JAGSPJ010000006">
    <property type="protein sequence ID" value="MBR7801335.1"/>
    <property type="molecule type" value="Genomic_DNA"/>
</dbReference>
<organism evidence="2 3">
    <name type="scientific">Undibacterium fentianense</name>
    <dbReference type="NCBI Taxonomy" id="2828728"/>
    <lineage>
        <taxon>Bacteria</taxon>
        <taxon>Pseudomonadati</taxon>
        <taxon>Pseudomonadota</taxon>
        <taxon>Betaproteobacteria</taxon>
        <taxon>Burkholderiales</taxon>
        <taxon>Oxalobacteraceae</taxon>
        <taxon>Undibacterium</taxon>
    </lineage>
</organism>
<dbReference type="Proteomes" id="UP000678545">
    <property type="component" value="Unassembled WGS sequence"/>
</dbReference>
<comment type="caution">
    <text evidence="2">The sequence shown here is derived from an EMBL/GenBank/DDBJ whole genome shotgun (WGS) entry which is preliminary data.</text>
</comment>
<dbReference type="InterPro" id="IPR027565">
    <property type="entry name" value="Cupin_WbuC"/>
</dbReference>
<dbReference type="Gene3D" id="2.60.120.10">
    <property type="entry name" value="Jelly Rolls"/>
    <property type="match status" value="1"/>
</dbReference>
<accession>A0A941E2W9</accession>
<keyword evidence="3" id="KW-1185">Reference proteome</keyword>
<feature type="domain" description="Cupin fold metalloprotein WbuC cupin" evidence="1">
    <location>
        <begin position="7"/>
        <end position="90"/>
    </location>
</feature>
<dbReference type="AlphaFoldDB" id="A0A941E2W9"/>
<evidence type="ECO:0000259" key="1">
    <source>
        <dbReference type="Pfam" id="PF19480"/>
    </source>
</evidence>
<name>A0A941E2W9_9BURK</name>
<evidence type="ECO:0000313" key="3">
    <source>
        <dbReference type="Proteomes" id="UP000678545"/>
    </source>
</evidence>
<evidence type="ECO:0000313" key="2">
    <source>
        <dbReference type="EMBL" id="MBR7801335.1"/>
    </source>
</evidence>
<reference evidence="2" key="1">
    <citation type="submission" date="2021-04" db="EMBL/GenBank/DDBJ databases">
        <title>novel species isolated from subtropical streams in China.</title>
        <authorList>
            <person name="Lu H."/>
        </authorList>
    </citation>
    <scope>NUCLEOTIDE SEQUENCE</scope>
    <source>
        <strain evidence="2">FT137W</strain>
    </source>
</reference>
<dbReference type="NCBIfam" id="TIGR04366">
    <property type="entry name" value="cupin_WbuC"/>
    <property type="match status" value="1"/>
</dbReference>
<dbReference type="SUPFAM" id="SSF51182">
    <property type="entry name" value="RmlC-like cupins"/>
    <property type="match status" value="1"/>
</dbReference>
<sequence>MTKFQILDQAMLSALSSEASGNARLRKNLNFHENNESLCHRLLNALQPGTYVQPHCHLAKNKDETLVVVAGKIGVLLFDSIGQVVQAIELAPNTAQFGVHIPVGTFHSMVALAPNSVFFESKSGPYVAISEAERSLWAPAENDVAAPSYLAQMLAHFN</sequence>
<dbReference type="CDD" id="cd07005">
    <property type="entry name" value="cupin_WbuC-like"/>
    <property type="match status" value="1"/>
</dbReference>
<gene>
    <name evidence="2" type="ORF">KDM90_15100</name>
</gene>
<proteinExistence type="predicted"/>
<dbReference type="InterPro" id="IPR014710">
    <property type="entry name" value="RmlC-like_jellyroll"/>
</dbReference>
<dbReference type="InterPro" id="IPR046058">
    <property type="entry name" value="WbuC_cupin"/>
</dbReference>
<protein>
    <submittedName>
        <fullName evidence="2">WbuC family cupin fold metalloprotein</fullName>
    </submittedName>
</protein>
<dbReference type="Pfam" id="PF19480">
    <property type="entry name" value="DUF6016"/>
    <property type="match status" value="1"/>
</dbReference>
<dbReference type="RefSeq" id="WP_212676444.1">
    <property type="nucleotide sequence ID" value="NZ_JAGSPJ010000006.1"/>
</dbReference>
<dbReference type="InterPro" id="IPR011051">
    <property type="entry name" value="RmlC_Cupin_sf"/>
</dbReference>